<dbReference type="EMBL" id="CAJNOH010000426">
    <property type="protein sequence ID" value="CAF1036392.1"/>
    <property type="molecule type" value="Genomic_DNA"/>
</dbReference>
<accession>A0A814YAI0</accession>
<proteinExistence type="inferred from homology"/>
<evidence type="ECO:0000313" key="12">
    <source>
        <dbReference type="EMBL" id="CAF1218917.1"/>
    </source>
</evidence>
<dbReference type="SMART" id="SM00714">
    <property type="entry name" value="LITAF"/>
    <property type="match status" value="1"/>
</dbReference>
<evidence type="ECO:0000256" key="9">
    <source>
        <dbReference type="SAM" id="Phobius"/>
    </source>
</evidence>
<sequence length="142" mass="15791">MTETKPNQTTSPYTQESISTNEHPLGQSASEFPMEPPPKYDDARHSPAPVNRNVQQVPHVVTIVQPRFGDLSVQCTCPNCHQTIVTRVERSNGILVWLICGILILVGCWLGCCLVPFCIDELKDTTHYCPNCGIMLGKNKKL</sequence>
<evidence type="ECO:0000256" key="7">
    <source>
        <dbReference type="ARBA" id="ARBA00023136"/>
    </source>
</evidence>
<dbReference type="GO" id="GO:0008270">
    <property type="term" value="F:zinc ion binding"/>
    <property type="evidence" value="ECO:0007669"/>
    <property type="project" value="TreeGrafter"/>
</dbReference>
<dbReference type="EMBL" id="CAJNOL010000850">
    <property type="protein sequence ID" value="CAF1218917.1"/>
    <property type="molecule type" value="Genomic_DNA"/>
</dbReference>
<feature type="compositionally biased region" description="Polar residues" evidence="8">
    <location>
        <begin position="1"/>
        <end position="30"/>
    </location>
</feature>
<evidence type="ECO:0000256" key="3">
    <source>
        <dbReference type="ARBA" id="ARBA00004630"/>
    </source>
</evidence>
<dbReference type="PROSITE" id="PS51837">
    <property type="entry name" value="LITAF"/>
    <property type="match status" value="1"/>
</dbReference>
<feature type="region of interest" description="Disordered" evidence="8">
    <location>
        <begin position="1"/>
        <end position="51"/>
    </location>
</feature>
<evidence type="ECO:0000313" key="14">
    <source>
        <dbReference type="Proteomes" id="UP000663870"/>
    </source>
</evidence>
<comment type="subcellular location">
    <subcellularLocation>
        <location evidence="2">Endosome membrane</location>
        <topology evidence="2">Peripheral membrane protein</topology>
    </subcellularLocation>
    <subcellularLocation>
        <location evidence="1">Late endosome membrane</location>
    </subcellularLocation>
    <subcellularLocation>
        <location evidence="3">Lysosome membrane</location>
        <topology evidence="3">Peripheral membrane protein</topology>
        <orientation evidence="3">Cytoplasmic side</orientation>
    </subcellularLocation>
</comment>
<evidence type="ECO:0000313" key="13">
    <source>
        <dbReference type="EMBL" id="CAF1226883.1"/>
    </source>
</evidence>
<dbReference type="PANTHER" id="PTHR23292:SF6">
    <property type="entry name" value="FI16602P1-RELATED"/>
    <property type="match status" value="1"/>
</dbReference>
<evidence type="ECO:0000313" key="11">
    <source>
        <dbReference type="EMBL" id="CAF1036392.1"/>
    </source>
</evidence>
<organism evidence="13 14">
    <name type="scientific">Rotaria sordida</name>
    <dbReference type="NCBI Taxonomy" id="392033"/>
    <lineage>
        <taxon>Eukaryota</taxon>
        <taxon>Metazoa</taxon>
        <taxon>Spiralia</taxon>
        <taxon>Gnathifera</taxon>
        <taxon>Rotifera</taxon>
        <taxon>Eurotatoria</taxon>
        <taxon>Bdelloidea</taxon>
        <taxon>Philodinida</taxon>
        <taxon>Philodinidae</taxon>
        <taxon>Rotaria</taxon>
    </lineage>
</organism>
<evidence type="ECO:0000256" key="5">
    <source>
        <dbReference type="ARBA" id="ARBA00022723"/>
    </source>
</evidence>
<keyword evidence="5" id="KW-0479">Metal-binding</keyword>
<dbReference type="AlphaFoldDB" id="A0A814YAI0"/>
<reference evidence="13" key="1">
    <citation type="submission" date="2021-02" db="EMBL/GenBank/DDBJ databases">
        <authorList>
            <person name="Nowell W R."/>
        </authorList>
    </citation>
    <scope>NUCLEOTIDE SEQUENCE</scope>
</reference>
<dbReference type="InterPro" id="IPR037519">
    <property type="entry name" value="LITAF_fam"/>
</dbReference>
<gene>
    <name evidence="12" type="ORF">JXQ802_LOCUS25336</name>
    <name evidence="13" type="ORF">JXQ802_LOCUS25731</name>
    <name evidence="11" type="ORF">PYM288_LOCUS16412</name>
</gene>
<dbReference type="InterPro" id="IPR006629">
    <property type="entry name" value="LITAF"/>
</dbReference>
<evidence type="ECO:0000259" key="10">
    <source>
        <dbReference type="PROSITE" id="PS51837"/>
    </source>
</evidence>
<dbReference type="GO" id="GO:0031902">
    <property type="term" value="C:late endosome membrane"/>
    <property type="evidence" value="ECO:0007669"/>
    <property type="project" value="UniProtKB-SubCell"/>
</dbReference>
<keyword evidence="9" id="KW-1133">Transmembrane helix</keyword>
<dbReference type="GO" id="GO:0005765">
    <property type="term" value="C:lysosomal membrane"/>
    <property type="evidence" value="ECO:0007669"/>
    <property type="project" value="UniProtKB-SubCell"/>
</dbReference>
<evidence type="ECO:0000256" key="6">
    <source>
        <dbReference type="ARBA" id="ARBA00022833"/>
    </source>
</evidence>
<feature type="transmembrane region" description="Helical" evidence="9">
    <location>
        <begin position="94"/>
        <end position="117"/>
    </location>
</feature>
<keyword evidence="6" id="KW-0862">Zinc</keyword>
<comment type="caution">
    <text evidence="13">The sequence shown here is derived from an EMBL/GenBank/DDBJ whole genome shotgun (WGS) entry which is preliminary data.</text>
</comment>
<dbReference type="EMBL" id="CAJNOL010000878">
    <property type="protein sequence ID" value="CAF1226883.1"/>
    <property type="molecule type" value="Genomic_DNA"/>
</dbReference>
<evidence type="ECO:0000256" key="1">
    <source>
        <dbReference type="ARBA" id="ARBA00004414"/>
    </source>
</evidence>
<keyword evidence="9" id="KW-0812">Transmembrane</keyword>
<protein>
    <recommendedName>
        <fullName evidence="10">LITAF domain-containing protein</fullName>
    </recommendedName>
</protein>
<feature type="domain" description="LITAF" evidence="10">
    <location>
        <begin position="57"/>
        <end position="141"/>
    </location>
</feature>
<comment type="similarity">
    <text evidence="4">Belongs to the CDIP1/LITAF family.</text>
</comment>
<dbReference type="PANTHER" id="PTHR23292">
    <property type="entry name" value="LIPOPOLYSACCHARIDE-INDUCED TUMOR NECROSIS FACTOR-ALPHA FACTOR"/>
    <property type="match status" value="1"/>
</dbReference>
<dbReference type="Proteomes" id="UP000663854">
    <property type="component" value="Unassembled WGS sequence"/>
</dbReference>
<evidence type="ECO:0000256" key="8">
    <source>
        <dbReference type="SAM" id="MobiDB-lite"/>
    </source>
</evidence>
<dbReference type="Proteomes" id="UP000663870">
    <property type="component" value="Unassembled WGS sequence"/>
</dbReference>
<keyword evidence="14" id="KW-1185">Reference proteome</keyword>
<dbReference type="Pfam" id="PF10601">
    <property type="entry name" value="zf-LITAF-like"/>
    <property type="match status" value="1"/>
</dbReference>
<keyword evidence="7 9" id="KW-0472">Membrane</keyword>
<evidence type="ECO:0000256" key="2">
    <source>
        <dbReference type="ARBA" id="ARBA00004481"/>
    </source>
</evidence>
<evidence type="ECO:0000256" key="4">
    <source>
        <dbReference type="ARBA" id="ARBA00005975"/>
    </source>
</evidence>
<name>A0A814YAI0_9BILA</name>